<dbReference type="EMBL" id="MU167419">
    <property type="protein sequence ID" value="KAG0140789.1"/>
    <property type="molecule type" value="Genomic_DNA"/>
</dbReference>
<evidence type="ECO:0000313" key="2">
    <source>
        <dbReference type="EMBL" id="KAG0140789.1"/>
    </source>
</evidence>
<feature type="transmembrane region" description="Helical" evidence="1">
    <location>
        <begin position="12"/>
        <end position="33"/>
    </location>
</feature>
<keyword evidence="1" id="KW-0812">Transmembrane</keyword>
<evidence type="ECO:0000256" key="1">
    <source>
        <dbReference type="SAM" id="Phobius"/>
    </source>
</evidence>
<gene>
    <name evidence="2" type="ORF">CROQUDRAFT_664693</name>
</gene>
<proteinExistence type="predicted"/>
<evidence type="ECO:0000313" key="3">
    <source>
        <dbReference type="Proteomes" id="UP000886653"/>
    </source>
</evidence>
<keyword evidence="1" id="KW-1133">Transmembrane helix</keyword>
<keyword evidence="1" id="KW-0472">Membrane</keyword>
<name>A0A9P6N703_9BASI</name>
<organism evidence="2 3">
    <name type="scientific">Cronartium quercuum f. sp. fusiforme G11</name>
    <dbReference type="NCBI Taxonomy" id="708437"/>
    <lineage>
        <taxon>Eukaryota</taxon>
        <taxon>Fungi</taxon>
        <taxon>Dikarya</taxon>
        <taxon>Basidiomycota</taxon>
        <taxon>Pucciniomycotina</taxon>
        <taxon>Pucciniomycetes</taxon>
        <taxon>Pucciniales</taxon>
        <taxon>Coleosporiaceae</taxon>
        <taxon>Cronartium</taxon>
    </lineage>
</organism>
<accession>A0A9P6N703</accession>
<dbReference type="AlphaFoldDB" id="A0A9P6N703"/>
<sequence length="83" mass="9641">MFKHPTVETPGARPIIVCVYVGSVRITYIVLYIRSMHAYFSPLLTYNPDEVLHGVEILCHNSYKLFDFEIPFSNVFSLLTRLF</sequence>
<keyword evidence="3" id="KW-1185">Reference proteome</keyword>
<dbReference type="Proteomes" id="UP000886653">
    <property type="component" value="Unassembled WGS sequence"/>
</dbReference>
<protein>
    <submittedName>
        <fullName evidence="2">Uncharacterized protein</fullName>
    </submittedName>
</protein>
<comment type="caution">
    <text evidence="2">The sequence shown here is derived from an EMBL/GenBank/DDBJ whole genome shotgun (WGS) entry which is preliminary data.</text>
</comment>
<reference evidence="2" key="1">
    <citation type="submission" date="2013-11" db="EMBL/GenBank/DDBJ databases">
        <title>Genome sequence of the fusiform rust pathogen reveals effectors for host alternation and coevolution with pine.</title>
        <authorList>
            <consortium name="DOE Joint Genome Institute"/>
            <person name="Smith K."/>
            <person name="Pendleton A."/>
            <person name="Kubisiak T."/>
            <person name="Anderson C."/>
            <person name="Salamov A."/>
            <person name="Aerts A."/>
            <person name="Riley R."/>
            <person name="Clum A."/>
            <person name="Lindquist E."/>
            <person name="Ence D."/>
            <person name="Campbell M."/>
            <person name="Kronenberg Z."/>
            <person name="Feau N."/>
            <person name="Dhillon B."/>
            <person name="Hamelin R."/>
            <person name="Burleigh J."/>
            <person name="Smith J."/>
            <person name="Yandell M."/>
            <person name="Nelson C."/>
            <person name="Grigoriev I."/>
            <person name="Davis J."/>
        </authorList>
    </citation>
    <scope>NUCLEOTIDE SEQUENCE</scope>
    <source>
        <strain evidence="2">G11</strain>
    </source>
</reference>